<name>A0A6J5JG95_9BURK</name>
<dbReference type="Proteomes" id="UP000494301">
    <property type="component" value="Unassembled WGS sequence"/>
</dbReference>
<dbReference type="GeneID" id="61530194"/>
<evidence type="ECO:0000313" key="1">
    <source>
        <dbReference type="EMBL" id="CAB3970773.1"/>
    </source>
</evidence>
<protein>
    <submittedName>
        <fullName evidence="1">Uncharacterized protein</fullName>
    </submittedName>
</protein>
<evidence type="ECO:0000313" key="2">
    <source>
        <dbReference type="Proteomes" id="UP000494301"/>
    </source>
</evidence>
<organism evidence="1 2">
    <name type="scientific">Burkholderia aenigmatica</name>
    <dbReference type="NCBI Taxonomy" id="2015348"/>
    <lineage>
        <taxon>Bacteria</taxon>
        <taxon>Pseudomonadati</taxon>
        <taxon>Pseudomonadota</taxon>
        <taxon>Betaproteobacteria</taxon>
        <taxon>Burkholderiales</taxon>
        <taxon>Burkholderiaceae</taxon>
        <taxon>Burkholderia</taxon>
        <taxon>Burkholderia cepacia complex</taxon>
    </lineage>
</organism>
<gene>
    <name evidence="1" type="ORF">BLA3211_06112</name>
</gene>
<proteinExistence type="predicted"/>
<reference evidence="1 2" key="1">
    <citation type="submission" date="2020-04" db="EMBL/GenBank/DDBJ databases">
        <authorList>
            <person name="Depoorter E."/>
        </authorList>
    </citation>
    <scope>NUCLEOTIDE SEQUENCE [LARGE SCALE GENOMIC DNA]</scope>
    <source>
        <strain evidence="1 2">BCC0217</strain>
    </source>
</reference>
<dbReference type="RefSeq" id="WP_150981132.1">
    <property type="nucleotide sequence ID" value="NZ_CABWIL020000025.1"/>
</dbReference>
<dbReference type="EMBL" id="CABWIL020000025">
    <property type="protein sequence ID" value="CAB3970773.1"/>
    <property type="molecule type" value="Genomic_DNA"/>
</dbReference>
<sequence length="103" mass="12365">MFNFFIPLNLAQHFETQNIDFKEKPLETIVIHVEKREWNIDAINELLGFDEENPESMSNLEIATMLQTQAYWEYRRHRHLLDCRKEFVLGYAAEDSEDDGYHD</sequence>
<accession>A0A6J5JG95</accession>
<dbReference type="AlphaFoldDB" id="A0A6J5JG95"/>